<evidence type="ECO:0000259" key="2">
    <source>
        <dbReference type="Pfam" id="PF09557"/>
    </source>
</evidence>
<sequence length="271" mass="28211">PGGHEGGTAAAAAGTGAALGHAAGRTDADATRQQPTVAPLSQSPAAQQPAAAAGGRTAAFVSGGTQPSPLTKHAEPQAGAPQAAAGTAGDAVPEPVEVLCMEERLDITKEWRVLGRARLRKYVTAEQVERRVPVVRERVRVERTPVSDQERAQLTEREIAEAIEEVTLHEERVTARKTVVPVERVRLVVERVTEEQVVREQLRREHIQIQNGEDPQPAGPGRPTEQAPATAKGAGTGQPTAGTAGVAGTTPGQQPQPAAGGQGFGHSTGLR</sequence>
<accession>A0ABW1G1V2</accession>
<evidence type="ECO:0000313" key="3">
    <source>
        <dbReference type="EMBL" id="MFC5907639.1"/>
    </source>
</evidence>
<feature type="compositionally biased region" description="Low complexity" evidence="1">
    <location>
        <begin position="76"/>
        <end position="90"/>
    </location>
</feature>
<dbReference type="Pfam" id="PF09557">
    <property type="entry name" value="DUF2382"/>
    <property type="match status" value="1"/>
</dbReference>
<dbReference type="InterPro" id="IPR019060">
    <property type="entry name" value="DUF2382"/>
</dbReference>
<feature type="compositionally biased region" description="Gly residues" evidence="1">
    <location>
        <begin position="260"/>
        <end position="271"/>
    </location>
</feature>
<keyword evidence="4" id="KW-1185">Reference proteome</keyword>
<dbReference type="PANTHER" id="PTHR38463:SF1">
    <property type="entry name" value="STRESS RESPONSE PROTEIN YSNF"/>
    <property type="match status" value="1"/>
</dbReference>
<organism evidence="3 4">
    <name type="scientific">Streptacidiphilus monticola</name>
    <dbReference type="NCBI Taxonomy" id="2161674"/>
    <lineage>
        <taxon>Bacteria</taxon>
        <taxon>Bacillati</taxon>
        <taxon>Actinomycetota</taxon>
        <taxon>Actinomycetes</taxon>
        <taxon>Kitasatosporales</taxon>
        <taxon>Streptomycetaceae</taxon>
        <taxon>Streptacidiphilus</taxon>
    </lineage>
</organism>
<dbReference type="EMBL" id="JBHSQJ010000037">
    <property type="protein sequence ID" value="MFC5907639.1"/>
    <property type="molecule type" value="Genomic_DNA"/>
</dbReference>
<comment type="caution">
    <text evidence="3">The sequence shown here is derived from an EMBL/GenBank/DDBJ whole genome shotgun (WGS) entry which is preliminary data.</text>
</comment>
<feature type="non-terminal residue" evidence="3">
    <location>
        <position position="1"/>
    </location>
</feature>
<dbReference type="Proteomes" id="UP001596174">
    <property type="component" value="Unassembled WGS sequence"/>
</dbReference>
<feature type="compositionally biased region" description="Low complexity" evidence="1">
    <location>
        <begin position="7"/>
        <end position="23"/>
    </location>
</feature>
<proteinExistence type="predicted"/>
<evidence type="ECO:0000313" key="4">
    <source>
        <dbReference type="Proteomes" id="UP001596174"/>
    </source>
</evidence>
<dbReference type="RefSeq" id="WP_380582268.1">
    <property type="nucleotide sequence ID" value="NZ_JBHSQJ010000037.1"/>
</dbReference>
<gene>
    <name evidence="3" type="ORF">ACFP3V_10445</name>
</gene>
<feature type="region of interest" description="Disordered" evidence="1">
    <location>
        <begin position="1"/>
        <end position="90"/>
    </location>
</feature>
<dbReference type="InterPro" id="IPR052967">
    <property type="entry name" value="Stress_Response_Assoc"/>
</dbReference>
<evidence type="ECO:0000256" key="1">
    <source>
        <dbReference type="SAM" id="MobiDB-lite"/>
    </source>
</evidence>
<name>A0ABW1G1V2_9ACTN</name>
<dbReference type="PANTHER" id="PTHR38463">
    <property type="entry name" value="STRESS RESPONSE PROTEIN YSNF"/>
    <property type="match status" value="1"/>
</dbReference>
<feature type="domain" description="DUF2382" evidence="2">
    <location>
        <begin position="101"/>
        <end position="209"/>
    </location>
</feature>
<feature type="region of interest" description="Disordered" evidence="1">
    <location>
        <begin position="205"/>
        <end position="271"/>
    </location>
</feature>
<reference evidence="4" key="1">
    <citation type="journal article" date="2019" name="Int. J. Syst. Evol. Microbiol.">
        <title>The Global Catalogue of Microorganisms (GCM) 10K type strain sequencing project: providing services to taxonomists for standard genome sequencing and annotation.</title>
        <authorList>
            <consortium name="The Broad Institute Genomics Platform"/>
            <consortium name="The Broad Institute Genome Sequencing Center for Infectious Disease"/>
            <person name="Wu L."/>
            <person name="Ma J."/>
        </authorList>
    </citation>
    <scope>NUCLEOTIDE SEQUENCE [LARGE SCALE GENOMIC DNA]</scope>
    <source>
        <strain evidence="4">JCM 4816</strain>
    </source>
</reference>
<feature type="compositionally biased region" description="Low complexity" evidence="1">
    <location>
        <begin position="38"/>
        <end position="53"/>
    </location>
</feature>
<feature type="compositionally biased region" description="Low complexity" evidence="1">
    <location>
        <begin position="226"/>
        <end position="259"/>
    </location>
</feature>
<protein>
    <submittedName>
        <fullName evidence="3">YsnF/AvaK domain-containing protein</fullName>
    </submittedName>
</protein>